<dbReference type="PANTHER" id="PTHR23159:SF31">
    <property type="entry name" value="CENTROSOME-ASSOCIATED PROTEIN CEP250 ISOFORM X1"/>
    <property type="match status" value="1"/>
</dbReference>
<feature type="region of interest" description="Disordered" evidence="2">
    <location>
        <begin position="625"/>
        <end position="646"/>
    </location>
</feature>
<dbReference type="EnsemblMetazoa" id="ADIR001259-RA">
    <property type="protein sequence ID" value="ADIR001259-PA"/>
    <property type="gene ID" value="ADIR001259"/>
</dbReference>
<feature type="coiled-coil region" evidence="1">
    <location>
        <begin position="651"/>
        <end position="678"/>
    </location>
</feature>
<organism evidence="3 4">
    <name type="scientific">Anopheles dirus</name>
    <dbReference type="NCBI Taxonomy" id="7168"/>
    <lineage>
        <taxon>Eukaryota</taxon>
        <taxon>Metazoa</taxon>
        <taxon>Ecdysozoa</taxon>
        <taxon>Arthropoda</taxon>
        <taxon>Hexapoda</taxon>
        <taxon>Insecta</taxon>
        <taxon>Pterygota</taxon>
        <taxon>Neoptera</taxon>
        <taxon>Endopterygota</taxon>
        <taxon>Diptera</taxon>
        <taxon>Nematocera</taxon>
        <taxon>Culicoidea</taxon>
        <taxon>Culicidae</taxon>
        <taxon>Anophelinae</taxon>
        <taxon>Anopheles</taxon>
    </lineage>
</organism>
<dbReference type="STRING" id="7168.A0A182N0V4"/>
<keyword evidence="1" id="KW-0175">Coiled coil</keyword>
<feature type="coiled-coil region" evidence="1">
    <location>
        <begin position="970"/>
        <end position="1099"/>
    </location>
</feature>
<dbReference type="VEuPathDB" id="VectorBase:ADIR001259"/>
<evidence type="ECO:0000256" key="2">
    <source>
        <dbReference type="SAM" id="MobiDB-lite"/>
    </source>
</evidence>
<accession>A0A182N0V4</accession>
<keyword evidence="4" id="KW-1185">Reference proteome</keyword>
<feature type="region of interest" description="Disordered" evidence="2">
    <location>
        <begin position="311"/>
        <end position="334"/>
    </location>
</feature>
<feature type="coiled-coil region" evidence="1">
    <location>
        <begin position="572"/>
        <end position="606"/>
    </location>
</feature>
<evidence type="ECO:0000313" key="4">
    <source>
        <dbReference type="Proteomes" id="UP000075884"/>
    </source>
</evidence>
<sequence length="2484" mass="281119">MAGTSNLDDPDLAHLQSSFDEQQAKITALRAIIRQTEVVNDMKHATAQEKVKNIAQRLTHFKTKVTTSRLNRAGSTGLSASSTALNVSTGVGPPPELRQDARGVAFQRGRSESSGMEKCSLLRQQIEQNRLKMAERESSQREIEEKVIDLRHKLEATQQTLGRSTTDLDVSGMRDEPRRYGAFLCSTPAEPCQQPAPGAPDDDRFDEELTRFEHVVRQAQAKRSADEAAERRIATLEDSLHRQETIIDGQLRALAALVNDLLDGRCRAGPLLVPDIHRMQMKLLQQSYNISSDEAASRLRDSYGYDPLEKAEEYSEAPSGTAKPAVCATPADESSAQQLQEAQEKIASLEQALAVQDAETERLNQQLTDLRQTLEEKTIELNVMTANVSVLQEKLKTSGPKPLFPRTADEELESETTKLKQQLDESNKNMIKCKLKIKQLQKQVDTFKQTSSVHEQVARLTEEIGVLTAQRPADGSDEPSVTPHASELQKRIETLERTCQNQATAMQLLEEQKNDLSEDLCRTRHELQSLNEHVTVTDGGENGRIASQMLSIELEEKLEQCLADKSELARVQHGWEAERAELQRQLQRYADENAELVGRIDKLSLEKVSSAESIEILENLTLREKQEMEGTEKATGEPVEAPPTVDDTLTREDLNESLLKLMEESKELMDKVELFTDERREVLEKLDAISIENRAYVCELDKLKEANEQLRTYSVELATAKTELEDRLRTIDDEKHAILGTAKLRGPVPATGDGDGEVSDTFDADVYQQSLQALEAETANYGKSKDKQKKMQIAKKLTVSVKSVVTMSRQLLDEYGRAATQRAQPVTLPDDAASDTSAAAVAAATISTLETKLTETTKCLEGKASEVGLLQEQVARLRHELQVAADEKCSDDEPELLKVELNSKNDEIALLRKDIDALVDAKSAELLQFQQRLLDAQKETRQLMVIVADLEAELELARTVSSTPVDSDELQHKQETIETLNAQIIELYRTLEAHQAELDEVRTQREQVEQKNEELLEKLKKFAANLKKKNAQCTELEKDVARLTVEANRPVAEATAPAPAPDSCCDALREENEQLAQKLHHLNNELHRLLEQKYQLESERETTQGELGRCAEQLTVAQHELEGRSAELHAAQEELTGKGVKIEKCKAIIKEKIKETQRLQERERRAAYLEDELRMTQSKLEDFHNQTLLLGRLKSEKEEMNASARQEHEQREALQRDLDRAAAWVRRYCSKWSSRDELRQATPEPLEPPPPTTEPSMAWLAQLAATDRVMSETLAHRADELQECDERSRTLQTELSRVRMELVEASGEQERTIERLHDELSETQEELLQLNVQLVAAGSETQQQRDLLHEYERTLEQMRSAKAQVEQHEQNELNALRYECNRLRKLVDDCEETIAQLKSERQQQDERNAQLTEELGEIGALRENLATLERALGEERARLQELSAANDALRTDVEQLRVQLREEQAVTAQCRQQVMEEKQQKDQLNEALRRQELEVESLRGECEQLRVLQNEQLNEALRQRDLEMEALRAQHNEQWNETLRQKEREVETLRTQQSEQLNEAVRQQELEVAKLRGDAQQLREALEQRELEVESLRLQHSEQLQQVMRQKALELESLCTQRDEALRQSELEVETLRTQQIDQLNSALRQSELEVETLRGDADQLREALEQSSLEVESLRLQHSEQLQEVVRQKDLELESLCTQRKHQLDEALRQSELEVETLRTQQIDQLNSVIRQKEQEAVTLRGDADRLREALEQRELEVESLRMQQTDQLNQALRQKELELEQVRGKCEQQLAEVERVRTDLQASLDRLGAEHAEQSREVAQLRETVARFEQQTQQDRTNLSILNSLNGALNEDLDLQQQHAGVAEQRYQSLLEQYEQGKQELERAQANHREETARVEELTVALRAKEQECAALKSAPEQQQQQQQCALDMWDDGDSGWGTSGNTAALEATVREQEDQIRQLDTEKALMQQEITDLKVKSGKLLRKLKECMVKLEAATAGGQQAGSTPNPDAQPERQQALEARLREVEQEHAALKRTKDALDVKLDILEAACDKLTDEKEEQDRQNAELREKVRQSTAARLERETEVAHLNARLAQLTGELEAAGELRAQLAELQEQNARLQAPVEGRQPTADTPATATHSVELQLAELEHTNRQLAEERAEMGRELEVLNQQILHDLQFEDRLNTALLELDAKGVEVQMLRATLDQLQQGGVGVPDAPGPLEARGQTLEQERAPGAPDAHIQAVLERQELEIVTLKEQLAVRSAEYARLAARVDPTKLFAAGLGTTAEPVAPPKAPEQQPGDRVPRAELELALYMIYQRDMRCDELELELRNLLQERDTLQLRLSNALRTHEELKLRCAGPAAPDHEYGTSGECSIDASPDRSLSGLAAAAAVDERPVSSLSGPQDLNSKLSELHSISYSKEKRWQEEREDRNRQLTLIQRDLANMPVEAAAKIAGTEVPADTEAATQQSASTVLLNWLLGKK</sequence>
<feature type="coiled-coil region" evidence="1">
    <location>
        <begin position="1702"/>
        <end position="1833"/>
    </location>
</feature>
<feature type="coiled-coil region" evidence="1">
    <location>
        <begin position="2324"/>
        <end position="2358"/>
    </location>
</feature>
<reference evidence="4" key="1">
    <citation type="submission" date="2013-03" db="EMBL/GenBank/DDBJ databases">
        <title>The Genome Sequence of Anopheles dirus WRAIR2.</title>
        <authorList>
            <consortium name="The Broad Institute Genomics Platform"/>
            <person name="Neafsey D.E."/>
            <person name="Walton C."/>
            <person name="Walker B."/>
            <person name="Young S.K."/>
            <person name="Zeng Q."/>
            <person name="Gargeya S."/>
            <person name="Fitzgerald M."/>
            <person name="Haas B."/>
            <person name="Abouelleil A."/>
            <person name="Allen A.W."/>
            <person name="Alvarado L."/>
            <person name="Arachchi H.M."/>
            <person name="Berlin A.M."/>
            <person name="Chapman S.B."/>
            <person name="Gainer-Dewar J."/>
            <person name="Goldberg J."/>
            <person name="Griggs A."/>
            <person name="Gujja S."/>
            <person name="Hansen M."/>
            <person name="Howarth C."/>
            <person name="Imamovic A."/>
            <person name="Ireland A."/>
            <person name="Larimer J."/>
            <person name="McCowan C."/>
            <person name="Murphy C."/>
            <person name="Pearson M."/>
            <person name="Poon T.W."/>
            <person name="Priest M."/>
            <person name="Roberts A."/>
            <person name="Saif S."/>
            <person name="Shea T."/>
            <person name="Sisk P."/>
            <person name="Sykes S."/>
            <person name="Wortman J."/>
            <person name="Nusbaum C."/>
            <person name="Birren B."/>
        </authorList>
    </citation>
    <scope>NUCLEOTIDE SEQUENCE [LARGE SCALE GENOMIC DNA]</scope>
    <source>
        <strain evidence="4">WRAIR2</strain>
    </source>
</reference>
<proteinExistence type="predicted"/>
<dbReference type="Proteomes" id="UP000075884">
    <property type="component" value="Unassembled WGS sequence"/>
</dbReference>
<feature type="coiled-coil region" evidence="1">
    <location>
        <begin position="1142"/>
        <end position="1217"/>
    </location>
</feature>
<feature type="coiled-coil region" evidence="1">
    <location>
        <begin position="1306"/>
        <end position="1602"/>
    </location>
</feature>
<feature type="region of interest" description="Disordered" evidence="2">
    <location>
        <begin position="2057"/>
        <end position="2077"/>
    </location>
</feature>
<name>A0A182N0V4_9DIPT</name>
<feature type="coiled-coil region" evidence="1">
    <location>
        <begin position="1637"/>
        <end position="1678"/>
    </location>
</feature>
<feature type="coiled-coil region" evidence="1">
    <location>
        <begin position="867"/>
        <end position="939"/>
    </location>
</feature>
<feature type="compositionally biased region" description="Basic and acidic residues" evidence="2">
    <location>
        <begin position="625"/>
        <end position="635"/>
    </location>
</feature>
<dbReference type="PANTHER" id="PTHR23159">
    <property type="entry name" value="CENTROSOMAL PROTEIN 2"/>
    <property type="match status" value="1"/>
</dbReference>
<evidence type="ECO:0000256" key="1">
    <source>
        <dbReference type="SAM" id="Coils"/>
    </source>
</evidence>
<reference evidence="3" key="2">
    <citation type="submission" date="2020-05" db="UniProtKB">
        <authorList>
            <consortium name="EnsemblMetazoa"/>
        </authorList>
    </citation>
    <scope>IDENTIFICATION</scope>
    <source>
        <strain evidence="3">WRAIR2</strain>
    </source>
</reference>
<dbReference type="Gene3D" id="1.10.287.1490">
    <property type="match status" value="2"/>
</dbReference>
<feature type="coiled-coil region" evidence="1">
    <location>
        <begin position="1862"/>
        <end position="1917"/>
    </location>
</feature>
<feature type="coiled-coil region" evidence="1">
    <location>
        <begin position="485"/>
        <end position="519"/>
    </location>
</feature>
<protein>
    <submittedName>
        <fullName evidence="3">Uncharacterized protein</fullName>
    </submittedName>
</protein>
<evidence type="ECO:0000313" key="3">
    <source>
        <dbReference type="EnsemblMetazoa" id="ADIR001259-PA"/>
    </source>
</evidence>
<feature type="coiled-coil region" evidence="1">
    <location>
        <begin position="1945"/>
        <end position="1979"/>
    </location>
</feature>